<dbReference type="AlphaFoldDB" id="A0AAV2CSZ9"/>
<keyword evidence="2" id="KW-0560">Oxidoreductase</keyword>
<evidence type="ECO:0000313" key="3">
    <source>
        <dbReference type="EMBL" id="CAL1359359.1"/>
    </source>
</evidence>
<dbReference type="EMBL" id="OZ034814">
    <property type="protein sequence ID" value="CAL1359359.1"/>
    <property type="molecule type" value="Genomic_DNA"/>
</dbReference>
<gene>
    <name evidence="3" type="ORF">LTRI10_LOCUS6851</name>
</gene>
<keyword evidence="4" id="KW-1185">Reference proteome</keyword>
<dbReference type="InterPro" id="IPR036291">
    <property type="entry name" value="NAD(P)-bd_dom_sf"/>
</dbReference>
<proteinExistence type="inferred from homology"/>
<accession>A0AAV2CSZ9</accession>
<reference evidence="3 4" key="1">
    <citation type="submission" date="2024-04" db="EMBL/GenBank/DDBJ databases">
        <authorList>
            <person name="Fracassetti M."/>
        </authorList>
    </citation>
    <scope>NUCLEOTIDE SEQUENCE [LARGE SCALE GENOMIC DNA]</scope>
</reference>
<dbReference type="Gene3D" id="3.40.50.720">
    <property type="entry name" value="NAD(P)-binding Rossmann-like Domain"/>
    <property type="match status" value="1"/>
</dbReference>
<comment type="similarity">
    <text evidence="1">Belongs to the short-chain dehydrogenases/reductases (SDR) family.</text>
</comment>
<dbReference type="PANTHER" id="PTHR43180:SF81">
    <property type="entry name" value="SHORT CHAIN ALCOHOL DEHYDROGENASE"/>
    <property type="match status" value="1"/>
</dbReference>
<organism evidence="3 4">
    <name type="scientific">Linum trigynum</name>
    <dbReference type="NCBI Taxonomy" id="586398"/>
    <lineage>
        <taxon>Eukaryota</taxon>
        <taxon>Viridiplantae</taxon>
        <taxon>Streptophyta</taxon>
        <taxon>Embryophyta</taxon>
        <taxon>Tracheophyta</taxon>
        <taxon>Spermatophyta</taxon>
        <taxon>Magnoliopsida</taxon>
        <taxon>eudicotyledons</taxon>
        <taxon>Gunneridae</taxon>
        <taxon>Pentapetalae</taxon>
        <taxon>rosids</taxon>
        <taxon>fabids</taxon>
        <taxon>Malpighiales</taxon>
        <taxon>Linaceae</taxon>
        <taxon>Linum</taxon>
    </lineage>
</organism>
<dbReference type="PANTHER" id="PTHR43180">
    <property type="entry name" value="3-OXOACYL-(ACYL-CARRIER-PROTEIN) REDUCTASE (AFU_ORTHOLOGUE AFUA_6G11210)"/>
    <property type="match status" value="1"/>
</dbReference>
<sequence length="127" mass="13394">MAPEKRGVILFTASAVTGTHGFFAHAYTSLKHALVELMKNLCVELGRDGIRVNSISPAGVPTPTGMRTTGLDREGVQEMNSEKAALKGVALDENDLAEAALFLADDEAKFVSGVNLMVDGGFSLRSA</sequence>
<protein>
    <submittedName>
        <fullName evidence="3">Uncharacterized protein</fullName>
    </submittedName>
</protein>
<evidence type="ECO:0000313" key="4">
    <source>
        <dbReference type="Proteomes" id="UP001497516"/>
    </source>
</evidence>
<dbReference type="PRINTS" id="PR00081">
    <property type="entry name" value="GDHRDH"/>
</dbReference>
<dbReference type="GO" id="GO:0016491">
    <property type="term" value="F:oxidoreductase activity"/>
    <property type="evidence" value="ECO:0007669"/>
    <property type="project" value="UniProtKB-KW"/>
</dbReference>
<dbReference type="InterPro" id="IPR002347">
    <property type="entry name" value="SDR_fam"/>
</dbReference>
<evidence type="ECO:0000256" key="2">
    <source>
        <dbReference type="ARBA" id="ARBA00023002"/>
    </source>
</evidence>
<dbReference type="Pfam" id="PF13561">
    <property type="entry name" value="adh_short_C2"/>
    <property type="match status" value="1"/>
</dbReference>
<dbReference type="SUPFAM" id="SSF51735">
    <property type="entry name" value="NAD(P)-binding Rossmann-fold domains"/>
    <property type="match status" value="1"/>
</dbReference>
<evidence type="ECO:0000256" key="1">
    <source>
        <dbReference type="ARBA" id="ARBA00006484"/>
    </source>
</evidence>
<name>A0AAV2CSZ9_9ROSI</name>
<dbReference type="Proteomes" id="UP001497516">
    <property type="component" value="Chromosome 10"/>
</dbReference>